<dbReference type="PROSITE" id="PS51198">
    <property type="entry name" value="UVRD_HELICASE_ATP_BIND"/>
    <property type="match status" value="1"/>
</dbReference>
<dbReference type="Gene3D" id="1.10.486.10">
    <property type="entry name" value="PCRA, domain 4"/>
    <property type="match status" value="1"/>
</dbReference>
<evidence type="ECO:0000256" key="11">
    <source>
        <dbReference type="PROSITE-ProRule" id="PRU00560"/>
    </source>
</evidence>
<dbReference type="CDD" id="cd17932">
    <property type="entry name" value="DEXQc_UvrD"/>
    <property type="match status" value="1"/>
</dbReference>
<accession>A0A930DN01</accession>
<evidence type="ECO:0000313" key="15">
    <source>
        <dbReference type="Proteomes" id="UP000709351"/>
    </source>
</evidence>
<reference evidence="14" key="1">
    <citation type="submission" date="2020-04" db="EMBL/GenBank/DDBJ databases">
        <title>Deep metagenomics examines the oral microbiome during advanced dental caries in children, revealing novel taxa and co-occurrences with host molecules.</title>
        <authorList>
            <person name="Baker J.L."/>
            <person name="Morton J.T."/>
            <person name="Dinis M."/>
            <person name="Alvarez R."/>
            <person name="Tran N.C."/>
            <person name="Knight R."/>
            <person name="Edlund A."/>
        </authorList>
    </citation>
    <scope>NUCLEOTIDE SEQUENCE</scope>
    <source>
        <strain evidence="14">JCVI_24_bin.2</strain>
    </source>
</reference>
<evidence type="ECO:0000256" key="7">
    <source>
        <dbReference type="ARBA" id="ARBA00023235"/>
    </source>
</evidence>
<dbReference type="InterPro" id="IPR027417">
    <property type="entry name" value="P-loop_NTPase"/>
</dbReference>
<dbReference type="GO" id="GO:0005524">
    <property type="term" value="F:ATP binding"/>
    <property type="evidence" value="ECO:0007669"/>
    <property type="project" value="UniProtKB-UniRule"/>
</dbReference>
<dbReference type="InterPro" id="IPR000212">
    <property type="entry name" value="DNA_helicase_UvrD/REP"/>
</dbReference>
<evidence type="ECO:0000256" key="3">
    <source>
        <dbReference type="ARBA" id="ARBA00022801"/>
    </source>
</evidence>
<dbReference type="EMBL" id="JABZRD010000119">
    <property type="protein sequence ID" value="MBF1283414.1"/>
    <property type="molecule type" value="Genomic_DNA"/>
</dbReference>
<comment type="catalytic activity">
    <reaction evidence="8">
        <text>Couples ATP hydrolysis with the unwinding of duplex DNA by translocating in the 3'-5' direction.</text>
        <dbReference type="EC" id="5.6.2.4"/>
    </reaction>
</comment>
<dbReference type="SUPFAM" id="SSF52540">
    <property type="entry name" value="P-loop containing nucleoside triphosphate hydrolases"/>
    <property type="match status" value="1"/>
</dbReference>
<keyword evidence="7" id="KW-0413">Isomerase</keyword>
<keyword evidence="5 11" id="KW-0067">ATP-binding</keyword>
<protein>
    <recommendedName>
        <fullName evidence="9">DNA 3'-5' helicase</fullName>
        <ecNumber evidence="9">5.6.2.4</ecNumber>
    </recommendedName>
</protein>
<dbReference type="PROSITE" id="PS51217">
    <property type="entry name" value="UVRD_HELICASE_CTER"/>
    <property type="match status" value="1"/>
</dbReference>
<evidence type="ECO:0000259" key="13">
    <source>
        <dbReference type="PROSITE" id="PS51217"/>
    </source>
</evidence>
<dbReference type="InterPro" id="IPR013986">
    <property type="entry name" value="DExx_box_DNA_helicase_dom_sf"/>
</dbReference>
<evidence type="ECO:0000256" key="4">
    <source>
        <dbReference type="ARBA" id="ARBA00022806"/>
    </source>
</evidence>
<evidence type="ECO:0000256" key="5">
    <source>
        <dbReference type="ARBA" id="ARBA00022840"/>
    </source>
</evidence>
<keyword evidence="3 11" id="KW-0378">Hydrolase</keyword>
<dbReference type="AlphaFoldDB" id="A0A930DN01"/>
<evidence type="ECO:0000256" key="8">
    <source>
        <dbReference type="ARBA" id="ARBA00034617"/>
    </source>
</evidence>
<dbReference type="Pfam" id="PF13361">
    <property type="entry name" value="UvrD_C"/>
    <property type="match status" value="1"/>
</dbReference>
<evidence type="ECO:0000256" key="1">
    <source>
        <dbReference type="ARBA" id="ARBA00009922"/>
    </source>
</evidence>
<proteinExistence type="inferred from homology"/>
<dbReference type="InterPro" id="IPR014017">
    <property type="entry name" value="DNA_helicase_UvrD-like_C"/>
</dbReference>
<evidence type="ECO:0000259" key="12">
    <source>
        <dbReference type="PROSITE" id="PS51198"/>
    </source>
</evidence>
<dbReference type="Gene3D" id="1.10.10.160">
    <property type="match status" value="1"/>
</dbReference>
<comment type="catalytic activity">
    <reaction evidence="10">
        <text>ATP + H2O = ADP + phosphate + H(+)</text>
        <dbReference type="Rhea" id="RHEA:13065"/>
        <dbReference type="ChEBI" id="CHEBI:15377"/>
        <dbReference type="ChEBI" id="CHEBI:15378"/>
        <dbReference type="ChEBI" id="CHEBI:30616"/>
        <dbReference type="ChEBI" id="CHEBI:43474"/>
        <dbReference type="ChEBI" id="CHEBI:456216"/>
        <dbReference type="EC" id="5.6.2.4"/>
    </reaction>
</comment>
<dbReference type="EC" id="5.6.2.4" evidence="9"/>
<dbReference type="Gene3D" id="3.40.50.300">
    <property type="entry name" value="P-loop containing nucleotide triphosphate hydrolases"/>
    <property type="match status" value="2"/>
</dbReference>
<dbReference type="InterPro" id="IPR014016">
    <property type="entry name" value="UvrD-like_ATP-bd"/>
</dbReference>
<feature type="domain" description="UvrD-like helicase ATP-binding" evidence="12">
    <location>
        <begin position="1"/>
        <end position="274"/>
    </location>
</feature>
<evidence type="ECO:0000256" key="9">
    <source>
        <dbReference type="ARBA" id="ARBA00034808"/>
    </source>
</evidence>
<keyword evidence="6" id="KW-0238">DNA-binding</keyword>
<dbReference type="PANTHER" id="PTHR11070:SF2">
    <property type="entry name" value="ATP-DEPENDENT DNA HELICASE SRS2"/>
    <property type="match status" value="1"/>
</dbReference>
<comment type="caution">
    <text evidence="14">The sequence shown here is derived from an EMBL/GenBank/DDBJ whole genome shotgun (WGS) entry which is preliminary data.</text>
</comment>
<gene>
    <name evidence="14" type="ORF">HXM93_02620</name>
</gene>
<keyword evidence="4 11" id="KW-0347">Helicase</keyword>
<dbReference type="GO" id="GO:0016787">
    <property type="term" value="F:hydrolase activity"/>
    <property type="evidence" value="ECO:0007669"/>
    <property type="project" value="UniProtKB-UniRule"/>
</dbReference>
<dbReference type="Proteomes" id="UP000709351">
    <property type="component" value="Unassembled WGS sequence"/>
</dbReference>
<evidence type="ECO:0000256" key="2">
    <source>
        <dbReference type="ARBA" id="ARBA00022741"/>
    </source>
</evidence>
<organism evidence="14 15">
    <name type="scientific">Oribacterium parvum</name>
    <dbReference type="NCBI Taxonomy" id="1501329"/>
    <lineage>
        <taxon>Bacteria</taxon>
        <taxon>Bacillati</taxon>
        <taxon>Bacillota</taxon>
        <taxon>Clostridia</taxon>
        <taxon>Lachnospirales</taxon>
        <taxon>Lachnospiraceae</taxon>
        <taxon>Oribacterium</taxon>
    </lineage>
</organism>
<dbReference type="PANTHER" id="PTHR11070">
    <property type="entry name" value="UVRD / RECB / PCRA DNA HELICASE FAMILY MEMBER"/>
    <property type="match status" value="1"/>
</dbReference>
<feature type="binding site" evidence="11">
    <location>
        <begin position="22"/>
        <end position="29"/>
    </location>
    <ligand>
        <name>ATP</name>
        <dbReference type="ChEBI" id="CHEBI:30616"/>
    </ligand>
</feature>
<dbReference type="GO" id="GO:0043138">
    <property type="term" value="F:3'-5' DNA helicase activity"/>
    <property type="evidence" value="ECO:0007669"/>
    <property type="project" value="UniProtKB-EC"/>
</dbReference>
<comment type="similarity">
    <text evidence="1">Belongs to the helicase family. UvrD subfamily.</text>
</comment>
<feature type="domain" description="UvrD-like helicase C-terminal" evidence="13">
    <location>
        <begin position="275"/>
        <end position="534"/>
    </location>
</feature>
<keyword evidence="2 11" id="KW-0547">Nucleotide-binding</keyword>
<dbReference type="Pfam" id="PF00580">
    <property type="entry name" value="UvrD-helicase"/>
    <property type="match status" value="1"/>
</dbReference>
<dbReference type="GO" id="GO:0000725">
    <property type="term" value="P:recombinational repair"/>
    <property type="evidence" value="ECO:0007669"/>
    <property type="project" value="TreeGrafter"/>
</dbReference>
<evidence type="ECO:0000313" key="14">
    <source>
        <dbReference type="EMBL" id="MBF1283414.1"/>
    </source>
</evidence>
<sequence>MGFTEAQKRAIESKARAVLVVAGPGSGKTTVLTERLVYLLKNGAEAKSCLLLSFTRASSKEMAVRFTKRKIPGSIPYFSTIHALCLSLLREGKSVQKEGLVNLYEKMDWLSAYFLEKGIAREEVEELLLTYCNQISYFKSITEEERLRFLHEEKNDEFLPLFQYYEKVRKSRRKLDFEDLLIEVLLELQKNTALADSWKNRYKHILVDEFQDLSLIQYAILKSLSEKGASLFVVGDEDQSIYGFRGASPDILFRFARDFPNCERIFLTDNFRSKEELVELSKRLIGKNKERFQKPLAGRRGRGGKAKYFVVETGVEEALLLVEHVTGLLRGGCPPEEIAVLCRSKMQITPLLPGFMEKGIPIVVMEELNNVFQHFIGKDILAYLRLAQNKESSPELVQILSKPYRGLRREKILRKDSGLSDLKKAAKTPRERAETGKLEKQLEALSGLAPRDAILFIRKEIGYEKYLEDFAKKKNKDFTEWWESLEEITAMSESYPDLDAFFRFVKEFNRRALERRKPEEEKGIRFMTYHSAKGLEFDEVFLPDCIEGIIPDGRAKKVAELEEERRSFYVALTRARKGIHIYVTKTRYSKKTSPSRFIPELLEGS</sequence>
<dbReference type="GO" id="GO:0003677">
    <property type="term" value="F:DNA binding"/>
    <property type="evidence" value="ECO:0007669"/>
    <property type="project" value="UniProtKB-KW"/>
</dbReference>
<evidence type="ECO:0000256" key="6">
    <source>
        <dbReference type="ARBA" id="ARBA00023125"/>
    </source>
</evidence>
<name>A0A930DN01_9FIRM</name>
<evidence type="ECO:0000256" key="10">
    <source>
        <dbReference type="ARBA" id="ARBA00048988"/>
    </source>
</evidence>